<keyword evidence="1 2" id="KW-0812">Transmembrane</keyword>
<sequence length="264" mass="29591">MSLNDLFVAGVDFRLSGNGGPDCLQFSSKERRWTESGIGAGLSTLALIWGFSSLENTPITSKKKKYEDSLLRPLLLAASSFVFGMEVTYKLASNQVVFCFNPCHLLLLLQIILLALPPSKITTGLYRIHLCLLHGPVMAILFPVTNTRFLSGEVSVFWLEHIFLLINPVYFILSGSYTTPSSLKQRLSWISISYGTWGWFHYALLQPIGIWTLANVNSILCPAISDPFHGPNYRTHAIWHQFLLTLTSGLLCFLMDKKSCRKVV</sequence>
<protein>
    <submittedName>
        <fullName evidence="2">Transmembrane protein 164 [Rattus norvegicus]</fullName>
    </submittedName>
</protein>
<feature type="transmembrane region" description="Helical" evidence="1">
    <location>
        <begin position="128"/>
        <end position="145"/>
    </location>
</feature>
<feature type="transmembrane region" description="Helical" evidence="1">
    <location>
        <begin position="95"/>
        <end position="116"/>
    </location>
</feature>
<name>A0A0K2VEF3_LEPSM</name>
<dbReference type="EMBL" id="HACA01031221">
    <property type="protein sequence ID" value="CDW48582.1"/>
    <property type="molecule type" value="Transcribed_RNA"/>
</dbReference>
<accession>A0A0K2VEF3</accession>
<feature type="transmembrane region" description="Helical" evidence="1">
    <location>
        <begin position="199"/>
        <end position="225"/>
    </location>
</feature>
<organism evidence="2">
    <name type="scientific">Lepeophtheirus salmonis</name>
    <name type="common">Salmon louse</name>
    <name type="synonym">Caligus salmonis</name>
    <dbReference type="NCBI Taxonomy" id="72036"/>
    <lineage>
        <taxon>Eukaryota</taxon>
        <taxon>Metazoa</taxon>
        <taxon>Ecdysozoa</taxon>
        <taxon>Arthropoda</taxon>
        <taxon>Crustacea</taxon>
        <taxon>Multicrustacea</taxon>
        <taxon>Hexanauplia</taxon>
        <taxon>Copepoda</taxon>
        <taxon>Siphonostomatoida</taxon>
        <taxon>Caligidae</taxon>
        <taxon>Lepeophtheirus</taxon>
    </lineage>
</organism>
<dbReference type="AlphaFoldDB" id="A0A0K2VEF3"/>
<gene>
    <name evidence="2" type="primary">Tmem164</name>
</gene>
<dbReference type="InterPro" id="IPR026508">
    <property type="entry name" value="TMEM164"/>
</dbReference>
<feature type="transmembrane region" description="Helical" evidence="1">
    <location>
        <begin position="157"/>
        <end position="178"/>
    </location>
</feature>
<dbReference type="OrthoDB" id="17328at2759"/>
<dbReference type="Pfam" id="PF14808">
    <property type="entry name" value="TMEM164"/>
    <property type="match status" value="1"/>
</dbReference>
<dbReference type="PANTHER" id="PTHR20948">
    <property type="entry name" value="TRANSMEMBRANE PROTEIN 164"/>
    <property type="match status" value="1"/>
</dbReference>
<evidence type="ECO:0000313" key="2">
    <source>
        <dbReference type="EMBL" id="CDW48582.1"/>
    </source>
</evidence>
<dbReference type="PANTHER" id="PTHR20948:SF2">
    <property type="entry name" value="TRANSMEMBRANE PROTEIN 164"/>
    <property type="match status" value="1"/>
</dbReference>
<proteinExistence type="predicted"/>
<feature type="transmembrane region" description="Helical" evidence="1">
    <location>
        <begin position="237"/>
        <end position="255"/>
    </location>
</feature>
<evidence type="ECO:0000256" key="1">
    <source>
        <dbReference type="SAM" id="Phobius"/>
    </source>
</evidence>
<keyword evidence="1" id="KW-0472">Membrane</keyword>
<keyword evidence="1" id="KW-1133">Transmembrane helix</keyword>
<reference evidence="2" key="1">
    <citation type="submission" date="2014-05" db="EMBL/GenBank/DDBJ databases">
        <authorList>
            <person name="Chronopoulou M."/>
        </authorList>
    </citation>
    <scope>NUCLEOTIDE SEQUENCE</scope>
    <source>
        <tissue evidence="2">Whole organism</tissue>
    </source>
</reference>
<feature type="transmembrane region" description="Helical" evidence="1">
    <location>
        <begin position="70"/>
        <end position="89"/>
    </location>
</feature>